<sequence>MRTQTMRRAFASWRSQGLSRRLEQRMVGLERRHRSLAVRTLAIQSVDTIQQQWSVSSAPSIALELFDLAEEDDGT</sequence>
<proteinExistence type="predicted"/>
<dbReference type="InParanoid" id="A0A1Z5KD32"/>
<dbReference type="EMBL" id="BDSP01000204">
    <property type="protein sequence ID" value="GAX23848.1"/>
    <property type="molecule type" value="Genomic_DNA"/>
</dbReference>
<evidence type="ECO:0000313" key="1">
    <source>
        <dbReference type="EMBL" id="GAX23848.1"/>
    </source>
</evidence>
<name>A0A1Z5KD32_FISSO</name>
<protein>
    <submittedName>
        <fullName evidence="1">Uncharacterized protein</fullName>
    </submittedName>
</protein>
<dbReference type="AlphaFoldDB" id="A0A1Z5KD32"/>
<reference evidence="1 2" key="1">
    <citation type="journal article" date="2015" name="Plant Cell">
        <title>Oil accumulation by the oleaginous diatom Fistulifera solaris as revealed by the genome and transcriptome.</title>
        <authorList>
            <person name="Tanaka T."/>
            <person name="Maeda Y."/>
            <person name="Veluchamy A."/>
            <person name="Tanaka M."/>
            <person name="Abida H."/>
            <person name="Marechal E."/>
            <person name="Bowler C."/>
            <person name="Muto M."/>
            <person name="Sunaga Y."/>
            <person name="Tanaka M."/>
            <person name="Yoshino T."/>
            <person name="Taniguchi T."/>
            <person name="Fukuda Y."/>
            <person name="Nemoto M."/>
            <person name="Matsumoto M."/>
            <person name="Wong P.S."/>
            <person name="Aburatani S."/>
            <person name="Fujibuchi W."/>
        </authorList>
    </citation>
    <scope>NUCLEOTIDE SEQUENCE [LARGE SCALE GENOMIC DNA]</scope>
    <source>
        <strain evidence="1 2">JPCC DA0580</strain>
    </source>
</reference>
<accession>A0A1Z5KD32</accession>
<comment type="caution">
    <text evidence="1">The sequence shown here is derived from an EMBL/GenBank/DDBJ whole genome shotgun (WGS) entry which is preliminary data.</text>
</comment>
<dbReference type="Proteomes" id="UP000198406">
    <property type="component" value="Unassembled WGS sequence"/>
</dbReference>
<evidence type="ECO:0000313" key="2">
    <source>
        <dbReference type="Proteomes" id="UP000198406"/>
    </source>
</evidence>
<gene>
    <name evidence="1" type="ORF">FisN_20Hh052</name>
</gene>
<keyword evidence="2" id="KW-1185">Reference proteome</keyword>
<organism evidence="1 2">
    <name type="scientific">Fistulifera solaris</name>
    <name type="common">Oleaginous diatom</name>
    <dbReference type="NCBI Taxonomy" id="1519565"/>
    <lineage>
        <taxon>Eukaryota</taxon>
        <taxon>Sar</taxon>
        <taxon>Stramenopiles</taxon>
        <taxon>Ochrophyta</taxon>
        <taxon>Bacillariophyta</taxon>
        <taxon>Bacillariophyceae</taxon>
        <taxon>Bacillariophycidae</taxon>
        <taxon>Naviculales</taxon>
        <taxon>Naviculaceae</taxon>
        <taxon>Fistulifera</taxon>
    </lineage>
</organism>